<dbReference type="RefSeq" id="WP_328851969.1">
    <property type="nucleotide sequence ID" value="NZ_CP108084.1"/>
</dbReference>
<feature type="transmembrane region" description="Helical" evidence="2">
    <location>
        <begin position="299"/>
        <end position="319"/>
    </location>
</feature>
<protein>
    <submittedName>
        <fullName evidence="3">Glycosyltransferase family 39 protein</fullName>
    </submittedName>
</protein>
<evidence type="ECO:0000313" key="3">
    <source>
        <dbReference type="EMBL" id="WUP50242.1"/>
    </source>
</evidence>
<keyword evidence="2" id="KW-0812">Transmembrane</keyword>
<feature type="region of interest" description="Disordered" evidence="1">
    <location>
        <begin position="327"/>
        <end position="347"/>
    </location>
</feature>
<feature type="transmembrane region" description="Helical" evidence="2">
    <location>
        <begin position="228"/>
        <end position="247"/>
    </location>
</feature>
<name>A0ABZ1S893_9ACTN</name>
<sequence>MTAGVREEPRDARGVPPRPRWARPVGVLTVLAVLGGIGYRLALLAWDAPPTNSDEAIMGLAALHIGRGQKFPVWFYGQAYMGTLEAWLAAPVLALTGPSVFGLRLVTLALYAVFALLAWRLTLRLTGDRWFALLVAVLLAFGSDRIVKNQLIAGGGYPEMNAAGVALAVLAYDLAAGRPGRRLARWAAWGLLAGLMIWVDPLVLPYVAATGAVLVAFRRHELRGRAGALLGVAALVGAAPLLVNSLLTGRNPLTAVFAAAGGAGEPAGWPERLHGGLLVGPPLGMGFCAPSHCAPWQLWWAFALPVLLVVGAVTAWRALRAPTAPARGARHAAADPASAGGARHVDPVPAVPPAAVQVPGGRARHAAAGRVPHGPAGSGPRVAAALRLALLAAAAATLAAYALSSAAGRTPVESSRYLSCLLVSLPALLWPLWRAARDLLSRRGHDSREGCPDTGAAARPGGRRSARRALAAVAAAVLAATVASAGWATYRAAAAAPAARAAEARHAVLVDTLRDLGVRHVYGGYWTCNRLTFASGEDVVCAVVRDDLRPGFDRYAPYRRAVAAAPAPAWVAPTGSPLAVRLDERVRAGGLRPVDVDGWRIYLPR</sequence>
<feature type="transmembrane region" description="Helical" evidence="2">
    <location>
        <begin position="384"/>
        <end position="403"/>
    </location>
</feature>
<feature type="transmembrane region" description="Helical" evidence="2">
    <location>
        <begin position="101"/>
        <end position="123"/>
    </location>
</feature>
<keyword evidence="4" id="KW-1185">Reference proteome</keyword>
<keyword evidence="2" id="KW-0472">Membrane</keyword>
<dbReference type="EMBL" id="CP108084">
    <property type="protein sequence ID" value="WUP50242.1"/>
    <property type="molecule type" value="Genomic_DNA"/>
</dbReference>
<feature type="transmembrane region" description="Helical" evidence="2">
    <location>
        <begin position="129"/>
        <end position="147"/>
    </location>
</feature>
<feature type="transmembrane region" description="Helical" evidence="2">
    <location>
        <begin position="415"/>
        <end position="433"/>
    </location>
</feature>
<feature type="transmembrane region" description="Helical" evidence="2">
    <location>
        <begin position="188"/>
        <end position="216"/>
    </location>
</feature>
<gene>
    <name evidence="3" type="ORF">OG994_01465</name>
</gene>
<dbReference type="Proteomes" id="UP001432190">
    <property type="component" value="Chromosome"/>
</dbReference>
<organism evidence="3 4">
    <name type="scientific">Micromonospora globbae</name>
    <dbReference type="NCBI Taxonomy" id="1894969"/>
    <lineage>
        <taxon>Bacteria</taxon>
        <taxon>Bacillati</taxon>
        <taxon>Actinomycetota</taxon>
        <taxon>Actinomycetes</taxon>
        <taxon>Micromonosporales</taxon>
        <taxon>Micromonosporaceae</taxon>
        <taxon>Micromonospora</taxon>
    </lineage>
</organism>
<keyword evidence="2" id="KW-1133">Transmembrane helix</keyword>
<evidence type="ECO:0000256" key="2">
    <source>
        <dbReference type="SAM" id="Phobius"/>
    </source>
</evidence>
<accession>A0ABZ1S893</accession>
<proteinExistence type="predicted"/>
<evidence type="ECO:0000313" key="4">
    <source>
        <dbReference type="Proteomes" id="UP001432190"/>
    </source>
</evidence>
<reference evidence="3" key="1">
    <citation type="submission" date="2022-10" db="EMBL/GenBank/DDBJ databases">
        <title>The complete genomes of actinobacterial strains from the NBC collection.</title>
        <authorList>
            <person name="Joergensen T.S."/>
            <person name="Alvarez Arevalo M."/>
            <person name="Sterndorff E.B."/>
            <person name="Faurdal D."/>
            <person name="Vuksanovic O."/>
            <person name="Mourched A.-S."/>
            <person name="Charusanti P."/>
            <person name="Shaw S."/>
            <person name="Blin K."/>
            <person name="Weber T."/>
        </authorList>
    </citation>
    <scope>NUCLEOTIDE SEQUENCE</scope>
    <source>
        <strain evidence="3">NBC_00256</strain>
    </source>
</reference>
<feature type="transmembrane region" description="Helical" evidence="2">
    <location>
        <begin position="469"/>
        <end position="490"/>
    </location>
</feature>
<feature type="transmembrane region" description="Helical" evidence="2">
    <location>
        <begin position="21"/>
        <end position="42"/>
    </location>
</feature>
<evidence type="ECO:0000256" key="1">
    <source>
        <dbReference type="SAM" id="MobiDB-lite"/>
    </source>
</evidence>